<evidence type="ECO:0000256" key="4">
    <source>
        <dbReference type="ARBA" id="ARBA00022670"/>
    </source>
</evidence>
<dbReference type="PROSITE" id="PS00136">
    <property type="entry name" value="SUBTILASE_ASP"/>
    <property type="match status" value="1"/>
</dbReference>
<evidence type="ECO:0000256" key="8">
    <source>
        <dbReference type="PROSITE-ProRule" id="PRU01240"/>
    </source>
</evidence>
<dbReference type="Pfam" id="PF00404">
    <property type="entry name" value="Dockerin_1"/>
    <property type="match status" value="1"/>
</dbReference>
<dbReference type="Pfam" id="PF00082">
    <property type="entry name" value="Peptidase_S8"/>
    <property type="match status" value="1"/>
</dbReference>
<feature type="domain" description="Peptidase S8/S53" evidence="10">
    <location>
        <begin position="219"/>
        <end position="671"/>
    </location>
</feature>
<dbReference type="InterPro" id="IPR015500">
    <property type="entry name" value="Peptidase_S8_subtilisin-rel"/>
</dbReference>
<sequence length="1433" mass="154903">MGMKKKMKKNVTTLAISTGLVTSVFNPISITHNVHAQQVSKVEQVLSALTPAQREAIKQLKISDKEGLQVSPDLDLTSDAPTSVIVEFKDKPAQTAVMVAETQGTTVSEAEAQAKVDASHETFDKDLKGIFSKELKEKKNPYKIKRSYKKAFNGVSMTLPANKVKSLLKSNAVQAVWSDLQVQLDDPSTKVQDSGEQGPTHNMVTFPGIEKLHQEGYTGKGVKIGILDTGIDYNHPDLKGAFKGGYDFVDNDNDPMETTYADWKKSGMPETNGETYYTEHGTHVAGIIAGQGKNNADYAVTGVAPDADIYAYRVLGAYGSGSTSAILAGIDRAVTDGMDIISMSLGANYNDPLFPTAIAVNNAVLSGVTAVVAAGNSGNKMYSLGAPGNAPLAITVGASDTSATIPNYTATAKSTTGDLPANLKLAAQGLSDNIADFQGKTYQIVNVGTGAETAYYKRDANGNYTIPVDVTGKIVLAQRGTLGIEEIVKRAKSHGAKAVVLINTSGDTLQDVFLGNVYGYIPTFLINSAQGMNISIKIPLNEANKGKTLDFTFGDMSQTVTTGNKLADFSSRGPSRVLYDIKPEVTAPGVSVFSTVPSYMHKDDNGNPLPDYKYAYERLSGTSMATPNVSGVAALLKQAHPDMTPADIKASLMNSADPLNDKYSVYEVGAGLVNPYKAVHAQTEIQVKDQTKTLSSNAKNTDDSITLASKGIKTIKNITGALSFGEQAVEGTDFSDSRSMTIFNKSSEDKTFDVKVQFQTLDARFTNDSRADQDAAANGVTLDVKSSVKVKRYSSTNMDATINVPKTAKLGTYEGYVVYTNQTNPNETYKIPFAIHTVKEGIDYVTGNPAAFTLPYEAGSNATKWSVGVNFKLNSHMRTFDFFLVDPKTNEEIGYLGTADGMGADENTEYYFRGVLNNGQYSPLTGDPDNPVGFGFDEVTPGLWKIRMVGTNDNGETFTKDAPIFYGEKEPKVTMNYEAGQIVETANASDKTVTVSGNAFDKNIAEMQAAGITASQGENKMYYYNPNNSAEINIPVDENGNFNSTIPLATAGPNTLPITEYDFYDRDKSTVENYGSFKDVYFIKKGTAYTTAISDKQRINMGDSTTVTFSTKNIATPVKKAEYSFLYPAKFLDVTNVKPHGTYDGKLDVKYTNTTFNKTYNVMTITATATGDLATTGIAGDTSLVDLTFKAKDQYYKGAMQLEDPTGTSRFFKAVYTNVDNSTVTTQGIQPYFYVTPTYSLMRGAVQAEGLASGFDNLGNAIMNTKIDYNKAGSKISVKDSDGKEYGVSDPLGYSVTAPQGFTSRLPITDKPFTLSIDVPGHFTFKKDFTVGIKEDGKVTAGSKPVDYSYIPGGDVNKDNVIDVKDALYIQTYWGTNKRDADINYDGVVDEKDMQYVIDNYSMQNPWDDNSPKAVKKYKGKSLDDVLTDLGLE</sequence>
<evidence type="ECO:0000256" key="2">
    <source>
        <dbReference type="ARBA" id="ARBA00022512"/>
    </source>
</evidence>
<evidence type="ECO:0000259" key="12">
    <source>
        <dbReference type="Pfam" id="PF05922"/>
    </source>
</evidence>
<keyword evidence="5" id="KW-0732">Signal</keyword>
<dbReference type="InterPro" id="IPR023828">
    <property type="entry name" value="Peptidase_S8_Ser-AS"/>
</dbReference>
<dbReference type="InterPro" id="IPR036852">
    <property type="entry name" value="Peptidase_S8/S53_dom_sf"/>
</dbReference>
<dbReference type="InterPro" id="IPR000209">
    <property type="entry name" value="Peptidase_S8/S53_dom"/>
</dbReference>
<dbReference type="InterPro" id="IPR002105">
    <property type="entry name" value="Dockerin_1_rpt"/>
</dbReference>
<protein>
    <submittedName>
        <fullName evidence="13">Uncharacterized protein</fullName>
    </submittedName>
</protein>
<evidence type="ECO:0000256" key="5">
    <source>
        <dbReference type="ARBA" id="ARBA00022729"/>
    </source>
</evidence>
<evidence type="ECO:0000313" key="14">
    <source>
        <dbReference type="Proteomes" id="UP000094580"/>
    </source>
</evidence>
<feature type="active site" description="Charge relay system" evidence="8">
    <location>
        <position position="623"/>
    </location>
</feature>
<dbReference type="CDD" id="cd07474">
    <property type="entry name" value="Peptidases_S8_subtilisin_Vpr-like"/>
    <property type="match status" value="1"/>
</dbReference>
<keyword evidence="2" id="KW-0134">Cell wall</keyword>
<dbReference type="InterPro" id="IPR008965">
    <property type="entry name" value="CBM2/CBM3_carb-bd_dom_sf"/>
</dbReference>
<organism evidence="13 14">
    <name type="scientific">Gottfriedia luciferensis</name>
    <dbReference type="NCBI Taxonomy" id="178774"/>
    <lineage>
        <taxon>Bacteria</taxon>
        <taxon>Bacillati</taxon>
        <taxon>Bacillota</taxon>
        <taxon>Bacilli</taxon>
        <taxon>Bacillales</taxon>
        <taxon>Bacillaceae</taxon>
        <taxon>Gottfriedia</taxon>
    </lineage>
</organism>
<evidence type="ECO:0000256" key="9">
    <source>
        <dbReference type="RuleBase" id="RU003355"/>
    </source>
</evidence>
<keyword evidence="6 8" id="KW-0378">Hydrolase</keyword>
<evidence type="ECO:0000256" key="6">
    <source>
        <dbReference type="ARBA" id="ARBA00022801"/>
    </source>
</evidence>
<accession>A0ABX2ZMG9</accession>
<feature type="domain" description="PA" evidence="11">
    <location>
        <begin position="441"/>
        <end position="533"/>
    </location>
</feature>
<dbReference type="Gene3D" id="3.40.50.200">
    <property type="entry name" value="Peptidase S8/S53 domain"/>
    <property type="match status" value="2"/>
</dbReference>
<dbReference type="PROSITE" id="PS00137">
    <property type="entry name" value="SUBTILASE_HIS"/>
    <property type="match status" value="1"/>
</dbReference>
<dbReference type="SUPFAM" id="SSF52743">
    <property type="entry name" value="Subtilisin-like"/>
    <property type="match status" value="1"/>
</dbReference>
<dbReference type="InterPro" id="IPR023827">
    <property type="entry name" value="Peptidase_S8_Asp-AS"/>
</dbReference>
<dbReference type="PANTHER" id="PTHR43806">
    <property type="entry name" value="PEPTIDASE S8"/>
    <property type="match status" value="1"/>
</dbReference>
<dbReference type="SUPFAM" id="SSF52025">
    <property type="entry name" value="PA domain"/>
    <property type="match status" value="1"/>
</dbReference>
<evidence type="ECO:0000256" key="1">
    <source>
        <dbReference type="ARBA" id="ARBA00011073"/>
    </source>
</evidence>
<keyword evidence="7 8" id="KW-0720">Serine protease</keyword>
<feature type="active site" description="Charge relay system" evidence="8">
    <location>
        <position position="228"/>
    </location>
</feature>
<dbReference type="PROSITE" id="PS51892">
    <property type="entry name" value="SUBTILASE"/>
    <property type="match status" value="1"/>
</dbReference>
<dbReference type="Gene3D" id="2.60.40.4130">
    <property type="match status" value="1"/>
</dbReference>
<dbReference type="Proteomes" id="UP000094580">
    <property type="component" value="Unassembled WGS sequence"/>
</dbReference>
<comment type="caution">
    <text evidence="13">The sequence shown here is derived from an EMBL/GenBank/DDBJ whole genome shotgun (WGS) entry which is preliminary data.</text>
</comment>
<dbReference type="InterPro" id="IPR034213">
    <property type="entry name" value="S8_Vpr-like"/>
</dbReference>
<dbReference type="InterPro" id="IPR010259">
    <property type="entry name" value="S8pro/Inhibitor_I9"/>
</dbReference>
<feature type="domain" description="Inhibitor I9" evidence="12">
    <location>
        <begin position="84"/>
        <end position="184"/>
    </location>
</feature>
<dbReference type="InterPro" id="IPR046450">
    <property type="entry name" value="PA_dom_sf"/>
</dbReference>
<reference evidence="13 14" key="1">
    <citation type="submission" date="2016-07" db="EMBL/GenBank/DDBJ databases">
        <authorList>
            <person name="Townsley L."/>
            <person name="Shank E.A."/>
        </authorList>
    </citation>
    <scope>NUCLEOTIDE SEQUENCE [LARGE SCALE GENOMIC DNA]</scope>
    <source>
        <strain evidence="13 14">CH01</strain>
    </source>
</reference>
<dbReference type="InterPro" id="IPR036439">
    <property type="entry name" value="Dockerin_dom_sf"/>
</dbReference>
<evidence type="ECO:0000259" key="10">
    <source>
        <dbReference type="Pfam" id="PF00082"/>
    </source>
</evidence>
<dbReference type="InterPro" id="IPR022398">
    <property type="entry name" value="Peptidase_S8_His-AS"/>
</dbReference>
<evidence type="ECO:0000256" key="3">
    <source>
        <dbReference type="ARBA" id="ARBA00022525"/>
    </source>
</evidence>
<dbReference type="PRINTS" id="PR00723">
    <property type="entry name" value="SUBTILISIN"/>
</dbReference>
<dbReference type="SUPFAM" id="SSF49384">
    <property type="entry name" value="Carbohydrate-binding domain"/>
    <property type="match status" value="1"/>
</dbReference>
<dbReference type="Gene3D" id="2.60.40.680">
    <property type="match status" value="1"/>
</dbReference>
<keyword evidence="4 8" id="KW-0645">Protease</keyword>
<evidence type="ECO:0000256" key="7">
    <source>
        <dbReference type="ARBA" id="ARBA00022825"/>
    </source>
</evidence>
<dbReference type="InterPro" id="IPR050131">
    <property type="entry name" value="Peptidase_S8_subtilisin-like"/>
</dbReference>
<evidence type="ECO:0000313" key="13">
    <source>
        <dbReference type="EMBL" id="ODG90823.1"/>
    </source>
</evidence>
<dbReference type="InterPro" id="IPR003137">
    <property type="entry name" value="PA_domain"/>
</dbReference>
<dbReference type="PROSITE" id="PS00138">
    <property type="entry name" value="SUBTILASE_SER"/>
    <property type="match status" value="1"/>
</dbReference>
<keyword evidence="14" id="KW-1185">Reference proteome</keyword>
<dbReference type="PANTHER" id="PTHR43806:SF65">
    <property type="entry name" value="SERINE PROTEASE APRX"/>
    <property type="match status" value="1"/>
</dbReference>
<dbReference type="EMBL" id="MDKC01000033">
    <property type="protein sequence ID" value="ODG90823.1"/>
    <property type="molecule type" value="Genomic_DNA"/>
</dbReference>
<gene>
    <name evidence="13" type="ORF">BED47_10255</name>
</gene>
<dbReference type="Pfam" id="PF02225">
    <property type="entry name" value="PA"/>
    <property type="match status" value="1"/>
</dbReference>
<feature type="active site" description="Charge relay system" evidence="8">
    <location>
        <position position="280"/>
    </location>
</feature>
<proteinExistence type="inferred from homology"/>
<evidence type="ECO:0000259" key="11">
    <source>
        <dbReference type="Pfam" id="PF02225"/>
    </source>
</evidence>
<dbReference type="SUPFAM" id="SSF63446">
    <property type="entry name" value="Type I dockerin domain"/>
    <property type="match status" value="1"/>
</dbReference>
<comment type="similarity">
    <text evidence="1 8 9">Belongs to the peptidase S8 family.</text>
</comment>
<dbReference type="Pfam" id="PF05922">
    <property type="entry name" value="Inhibitor_I9"/>
    <property type="match status" value="1"/>
</dbReference>
<name>A0ABX2ZMG9_9BACI</name>
<keyword evidence="3" id="KW-0964">Secreted</keyword>